<protein>
    <submittedName>
        <fullName evidence="5">DUF2167 domain-containing protein</fullName>
    </submittedName>
</protein>
<evidence type="ECO:0000256" key="4">
    <source>
        <dbReference type="SAM" id="SignalP"/>
    </source>
</evidence>
<name>A0ABY7HEB5_9BACT</name>
<keyword evidence="3" id="KW-0812">Transmembrane</keyword>
<keyword evidence="1" id="KW-0175">Coiled coil</keyword>
<keyword evidence="3" id="KW-1133">Transmembrane helix</keyword>
<evidence type="ECO:0000313" key="6">
    <source>
        <dbReference type="Proteomes" id="UP001164459"/>
    </source>
</evidence>
<keyword evidence="4" id="KW-0732">Signal</keyword>
<keyword evidence="3" id="KW-0472">Membrane</keyword>
<organism evidence="5 6">
    <name type="scientific">Nannocystis punicea</name>
    <dbReference type="NCBI Taxonomy" id="2995304"/>
    <lineage>
        <taxon>Bacteria</taxon>
        <taxon>Pseudomonadati</taxon>
        <taxon>Myxococcota</taxon>
        <taxon>Polyangia</taxon>
        <taxon>Nannocystales</taxon>
        <taxon>Nannocystaceae</taxon>
        <taxon>Nannocystis</taxon>
    </lineage>
</organism>
<evidence type="ECO:0000256" key="2">
    <source>
        <dbReference type="SAM" id="MobiDB-lite"/>
    </source>
</evidence>
<feature type="coiled-coil region" evidence="1">
    <location>
        <begin position="181"/>
        <end position="208"/>
    </location>
</feature>
<dbReference type="InterPro" id="IPR018682">
    <property type="entry name" value="DUF2167_membr"/>
</dbReference>
<evidence type="ECO:0000256" key="3">
    <source>
        <dbReference type="SAM" id="Phobius"/>
    </source>
</evidence>
<evidence type="ECO:0000256" key="1">
    <source>
        <dbReference type="SAM" id="Coils"/>
    </source>
</evidence>
<sequence length="354" mass="37793">MKHVALVLGALLAGAPLTARATVFEDGNSAAPPQADAAAQAEAPPPGWDALSPQQQEKLAQLDEAGLQALAGKMDRGEALSDDEKMIAEGLATLMTAEFDGKLTYQTGDIKVGDGLATLHLGQDYRFLGPADARRVIEEAWHNPPGEQPLGMIVPAKLSPADPRGWGVVVSYVEEGHVDDADAAGIDYDELLAQMKEATEKENESRKAMGFPAMHLVGWAEPPHYDQARHSLYWAKELGGDEGGENSLNYAVRVLGRKGVLELNAVSGMSQLADIRPEMEKIYGLVEFDDGNRYSDFNPDIDTVAAYGIGGLIAGKLAAKAGLFALLAKGGKFIVLAIVGLFAGIRAWFTRKKD</sequence>
<keyword evidence="6" id="KW-1185">Reference proteome</keyword>
<gene>
    <name evidence="5" type="ORF">O0S08_15860</name>
</gene>
<dbReference type="EMBL" id="CP114040">
    <property type="protein sequence ID" value="WAS97619.1"/>
    <property type="molecule type" value="Genomic_DNA"/>
</dbReference>
<proteinExistence type="predicted"/>
<dbReference type="RefSeq" id="WP_269039986.1">
    <property type="nucleotide sequence ID" value="NZ_CP114040.1"/>
</dbReference>
<evidence type="ECO:0000313" key="5">
    <source>
        <dbReference type="EMBL" id="WAS97619.1"/>
    </source>
</evidence>
<reference evidence="5" key="1">
    <citation type="submission" date="2022-11" db="EMBL/GenBank/DDBJ databases">
        <title>Minimal conservation of predation-associated metabolite biosynthetic gene clusters underscores biosynthetic potential of Myxococcota including descriptions for ten novel species: Archangium lansinium sp. nov., Myxococcus landrumus sp. nov., Nannocystis bai.</title>
        <authorList>
            <person name="Ahearne A."/>
            <person name="Stevens C."/>
            <person name="Dowd S."/>
        </authorList>
    </citation>
    <scope>NUCLEOTIDE SEQUENCE</scope>
    <source>
        <strain evidence="5">Fl3</strain>
    </source>
</reference>
<feature type="compositionally biased region" description="Low complexity" evidence="2">
    <location>
        <begin position="30"/>
        <end position="42"/>
    </location>
</feature>
<feature type="transmembrane region" description="Helical" evidence="3">
    <location>
        <begin position="333"/>
        <end position="349"/>
    </location>
</feature>
<feature type="chain" id="PRO_5045701236" evidence="4">
    <location>
        <begin position="22"/>
        <end position="354"/>
    </location>
</feature>
<dbReference type="Pfam" id="PF09935">
    <property type="entry name" value="DUF2167"/>
    <property type="match status" value="1"/>
</dbReference>
<accession>A0ABY7HEB5</accession>
<feature type="region of interest" description="Disordered" evidence="2">
    <location>
        <begin position="28"/>
        <end position="47"/>
    </location>
</feature>
<feature type="signal peptide" evidence="4">
    <location>
        <begin position="1"/>
        <end position="21"/>
    </location>
</feature>
<dbReference type="Proteomes" id="UP001164459">
    <property type="component" value="Chromosome"/>
</dbReference>